<dbReference type="Proteomes" id="UP000198990">
    <property type="component" value="Unassembled WGS sequence"/>
</dbReference>
<evidence type="ECO:0000313" key="1">
    <source>
        <dbReference type="EMBL" id="SEL83894.1"/>
    </source>
</evidence>
<name>A0A1H7THL8_9FLAO</name>
<keyword evidence="2" id="KW-1185">Reference proteome</keyword>
<organism evidence="1 2">
    <name type="scientific">Maribacter orientalis</name>
    <dbReference type="NCBI Taxonomy" id="228957"/>
    <lineage>
        <taxon>Bacteria</taxon>
        <taxon>Pseudomonadati</taxon>
        <taxon>Bacteroidota</taxon>
        <taxon>Flavobacteriia</taxon>
        <taxon>Flavobacteriales</taxon>
        <taxon>Flavobacteriaceae</taxon>
        <taxon>Maribacter</taxon>
    </lineage>
</organism>
<sequence>MSNVSAKINTNNAIKICILTKALKVKLNFLISFLPSSNKKTLCSRGHGRVKKGK</sequence>
<reference evidence="2" key="1">
    <citation type="submission" date="2016-10" db="EMBL/GenBank/DDBJ databases">
        <authorList>
            <person name="Varghese N."/>
            <person name="Submissions S."/>
        </authorList>
    </citation>
    <scope>NUCLEOTIDE SEQUENCE [LARGE SCALE GENOMIC DNA]</scope>
    <source>
        <strain evidence="2">DSM 16471</strain>
    </source>
</reference>
<evidence type="ECO:0000313" key="2">
    <source>
        <dbReference type="Proteomes" id="UP000198990"/>
    </source>
</evidence>
<protein>
    <submittedName>
        <fullName evidence="1">Uncharacterized protein</fullName>
    </submittedName>
</protein>
<accession>A0A1H7THL8</accession>
<gene>
    <name evidence="1" type="ORF">SAMN04488008_10626</name>
</gene>
<dbReference type="EMBL" id="FNZN01000006">
    <property type="protein sequence ID" value="SEL83894.1"/>
    <property type="molecule type" value="Genomic_DNA"/>
</dbReference>
<dbReference type="AlphaFoldDB" id="A0A1H7THL8"/>
<proteinExistence type="predicted"/>
<dbReference type="STRING" id="228957.SAMN04488008_10626"/>